<evidence type="ECO:0000313" key="5">
    <source>
        <dbReference type="EMBL" id="REE80493.1"/>
    </source>
</evidence>
<protein>
    <submittedName>
        <fullName evidence="5">Uncharacterized protein</fullName>
    </submittedName>
</protein>
<evidence type="ECO:0000256" key="3">
    <source>
        <dbReference type="ARBA" id="ARBA00023237"/>
    </source>
</evidence>
<feature type="chain" id="PRO_5017594385" evidence="4">
    <location>
        <begin position="42"/>
        <end position="598"/>
    </location>
</feature>
<gene>
    <name evidence="5" type="ORF">BX611_2136</name>
</gene>
<dbReference type="Proteomes" id="UP000256429">
    <property type="component" value="Unassembled WGS sequence"/>
</dbReference>
<keyword evidence="6" id="KW-1185">Reference proteome</keyword>
<dbReference type="SUPFAM" id="SSF56935">
    <property type="entry name" value="Porins"/>
    <property type="match status" value="1"/>
</dbReference>
<keyword evidence="2" id="KW-0472">Membrane</keyword>
<comment type="subcellular location">
    <subcellularLocation>
        <location evidence="1">Cell outer membrane</location>
    </subcellularLocation>
</comment>
<dbReference type="Gene3D" id="2.40.170.20">
    <property type="entry name" value="TonB-dependent receptor, beta-barrel domain"/>
    <property type="match status" value="1"/>
</dbReference>
<keyword evidence="3" id="KW-0998">Cell outer membrane</keyword>
<dbReference type="InterPro" id="IPR036942">
    <property type="entry name" value="Beta-barrel_TonB_sf"/>
</dbReference>
<keyword evidence="4" id="KW-0732">Signal</keyword>
<name>A0A3D9RKV2_9FLAO</name>
<proteinExistence type="predicted"/>
<feature type="signal peptide" evidence="4">
    <location>
        <begin position="1"/>
        <end position="41"/>
    </location>
</feature>
<reference evidence="5 6" key="1">
    <citation type="submission" date="2018-08" db="EMBL/GenBank/DDBJ databases">
        <title>Genomic Encyclopedia of Type Strains, Phase III (KMG-III): the genomes of soil and plant-associated and newly described type strains.</title>
        <authorList>
            <person name="Whitman W."/>
        </authorList>
    </citation>
    <scope>NUCLEOTIDE SEQUENCE [LARGE SCALE GENOMIC DNA]</scope>
    <source>
        <strain evidence="5 6">325-5</strain>
    </source>
</reference>
<comment type="caution">
    <text evidence="5">The sequence shown here is derived from an EMBL/GenBank/DDBJ whole genome shotgun (WGS) entry which is preliminary data.</text>
</comment>
<accession>A0A3D9RKV2</accession>
<evidence type="ECO:0000256" key="2">
    <source>
        <dbReference type="ARBA" id="ARBA00023136"/>
    </source>
</evidence>
<dbReference type="AlphaFoldDB" id="A0A3D9RKV2"/>
<evidence type="ECO:0000313" key="6">
    <source>
        <dbReference type="Proteomes" id="UP000256429"/>
    </source>
</evidence>
<organism evidence="5 6">
    <name type="scientific">Lutibacter oceani</name>
    <dbReference type="NCBI Taxonomy" id="1853311"/>
    <lineage>
        <taxon>Bacteria</taxon>
        <taxon>Pseudomonadati</taxon>
        <taxon>Bacteroidota</taxon>
        <taxon>Flavobacteriia</taxon>
        <taxon>Flavobacteriales</taxon>
        <taxon>Flavobacteriaceae</taxon>
        <taxon>Lutibacter</taxon>
    </lineage>
</organism>
<evidence type="ECO:0000256" key="4">
    <source>
        <dbReference type="SAM" id="SignalP"/>
    </source>
</evidence>
<evidence type="ECO:0000256" key="1">
    <source>
        <dbReference type="ARBA" id="ARBA00004442"/>
    </source>
</evidence>
<dbReference type="GO" id="GO:0009279">
    <property type="term" value="C:cell outer membrane"/>
    <property type="evidence" value="ECO:0007669"/>
    <property type="project" value="UniProtKB-SubCell"/>
</dbReference>
<dbReference type="EMBL" id="QTTQ01000011">
    <property type="protein sequence ID" value="REE80493.1"/>
    <property type="molecule type" value="Genomic_DNA"/>
</dbReference>
<sequence length="598" mass="67374">MMTSLLNTTFKLCKLSTFKLKPMRKLLITSILILAACVSYSQETKTDTLKTEEILVVKPYTPTISDAFKVKSNPLTDTVTTIQKEKVNYSIFSIPVASTFTPSKGKAKGVVKEPKERLFENYISAGFGNFTSPLFEAYLHTGDARYSDLGIFINHHSSEGGIKDLLLNDNFADTKIDGYYKQFDKYYNWQINAGVQRKLYNYYGLPSDVLFDDAVINSMDEKQIYKNIYVGGKVSFEDSFFQGATAELINFSDNYNSNEFRLTVKPKLEFPISTELINGEFLIDLINGKFKQNYNTTDDIKYSFLNLGFNPNFEVLRENLTVNLGAKLYYSSDLENKTNTFYAYPNVTASLKLVDEVFILVAGATGDLVQNNYRNFSNENPYISPTLNMLQTDKQYKAFVGAKGKLASNIGYNFMVSHTNEKNKPLFVQNQTKTDGTINVANAYEAGNSFGVIYDSIKTLGFFGELTINASKEFNFGGTINYANYTTETELEAWNLPDITATISADYQNKSWFAGAKLFYNGQTKDFVIPYGQPSTAGIIIENDSYMDLNLNGGYIFSDRLTAFAKVNNALGKKYQSFVNYQVQTLQILAGITYKFDL</sequence>